<dbReference type="EMBL" id="RXGA01000003">
    <property type="protein sequence ID" value="RWX73547.1"/>
    <property type="molecule type" value="Genomic_DNA"/>
</dbReference>
<dbReference type="HAMAP" id="MF_00329">
    <property type="entry name" value="Ribosomal_eL18"/>
    <property type="match status" value="1"/>
</dbReference>
<organism evidence="6 7">
    <name type="scientific">Methanosuratincola subterraneus</name>
    <dbReference type="NCBI Taxonomy" id="2593994"/>
    <lineage>
        <taxon>Archaea</taxon>
        <taxon>Thermoproteota</taxon>
        <taxon>Methanosuratincolia</taxon>
        <taxon>Candidatus Methanomethylicales</taxon>
        <taxon>Candidatus Methanomethylicaceae</taxon>
        <taxon>Candidatus Methanosuratincola (ex Vanwonterghem et al. 2016)</taxon>
    </lineage>
</organism>
<dbReference type="Pfam" id="PF00828">
    <property type="entry name" value="Ribosomal_L27A"/>
    <property type="match status" value="1"/>
</dbReference>
<keyword evidence="3 4" id="KW-0687">Ribonucleoprotein</keyword>
<evidence type="ECO:0000256" key="4">
    <source>
        <dbReference type="HAMAP-Rule" id="MF_00329"/>
    </source>
</evidence>
<dbReference type="Proteomes" id="UP000288215">
    <property type="component" value="Unassembled WGS sequence"/>
</dbReference>
<accession>A0A3S3RN11</accession>
<dbReference type="PROSITE" id="PS00475">
    <property type="entry name" value="RIBOSOMAL_L15"/>
    <property type="match status" value="1"/>
</dbReference>
<dbReference type="InterPro" id="IPR021131">
    <property type="entry name" value="Ribosomal_uL15/eL18"/>
</dbReference>
<evidence type="ECO:0000259" key="5">
    <source>
        <dbReference type="Pfam" id="PF00828"/>
    </source>
</evidence>
<dbReference type="InterPro" id="IPR001196">
    <property type="entry name" value="Ribosomal_uL15_CS"/>
</dbReference>
<dbReference type="GO" id="GO:0003723">
    <property type="term" value="F:RNA binding"/>
    <property type="evidence" value="ECO:0007669"/>
    <property type="project" value="TreeGrafter"/>
</dbReference>
<dbReference type="Gene3D" id="3.100.10.10">
    <property type="match status" value="1"/>
</dbReference>
<dbReference type="InterPro" id="IPR000039">
    <property type="entry name" value="Ribosomal_eL18"/>
</dbReference>
<dbReference type="GO" id="GO:0022625">
    <property type="term" value="C:cytosolic large ribosomal subunit"/>
    <property type="evidence" value="ECO:0007669"/>
    <property type="project" value="TreeGrafter"/>
</dbReference>
<protein>
    <recommendedName>
        <fullName evidence="4">Large ribosomal subunit protein eL18</fullName>
    </recommendedName>
</protein>
<dbReference type="AlphaFoldDB" id="A0A3S3RN11"/>
<comment type="caution">
    <text evidence="6">The sequence shown here is derived from an EMBL/GenBank/DDBJ whole genome shotgun (WGS) entry which is preliminary data.</text>
</comment>
<keyword evidence="2 4" id="KW-0689">Ribosomal protein</keyword>
<sequence length="120" mass="13235">MKRTLPTNPKTRRLIRLLRRASRSTNVGVWRDLSELLSVPTRKKISVNVSKIDKFAKEGEFIAVPGKVLGFGNITKKVDVAALSFSPSAREKITSAGGRAISLEVLLNLNPRGRGVKILR</sequence>
<gene>
    <name evidence="4" type="primary">rpl18e</name>
    <name evidence="6" type="ORF">Metus_1521</name>
</gene>
<dbReference type="NCBIfam" id="NF003079">
    <property type="entry name" value="PRK04005.1"/>
    <property type="match status" value="1"/>
</dbReference>
<name>A0A3S3RN11_METS7</name>
<evidence type="ECO:0000256" key="1">
    <source>
        <dbReference type="ARBA" id="ARBA00006815"/>
    </source>
</evidence>
<comment type="similarity">
    <text evidence="1 4">Belongs to the eukaryotic ribosomal protein eL18 family.</text>
</comment>
<dbReference type="InterPro" id="IPR022947">
    <property type="entry name" value="Ribosomal_eL18_arc"/>
</dbReference>
<evidence type="ECO:0000256" key="3">
    <source>
        <dbReference type="ARBA" id="ARBA00023274"/>
    </source>
</evidence>
<dbReference type="PANTHER" id="PTHR10934:SF2">
    <property type="entry name" value="LARGE RIBOSOMAL SUBUNIT PROTEIN EL18"/>
    <property type="match status" value="1"/>
</dbReference>
<feature type="domain" description="Large ribosomal subunit protein uL15/eL18" evidence="5">
    <location>
        <begin position="65"/>
        <end position="100"/>
    </location>
</feature>
<dbReference type="GO" id="GO:0006412">
    <property type="term" value="P:translation"/>
    <property type="evidence" value="ECO:0007669"/>
    <property type="project" value="UniProtKB-UniRule"/>
</dbReference>
<reference evidence="6 7" key="1">
    <citation type="submission" date="2018-12" db="EMBL/GenBank/DDBJ databases">
        <title>The complete genome of the methanogenic archaea of the candidate phylum Verstraetearchaeota, obtained from the metagenome of underground thermal water.</title>
        <authorList>
            <person name="Kadnikov V.V."/>
            <person name="Mardanov A.V."/>
            <person name="Beletsky A.V."/>
            <person name="Karnachuk O.V."/>
            <person name="Ravin N.V."/>
        </authorList>
    </citation>
    <scope>NUCLEOTIDE SEQUENCE [LARGE SCALE GENOMIC DNA]</scope>
    <source>
        <strain evidence="6">Ch88</strain>
    </source>
</reference>
<dbReference type="PANTHER" id="PTHR10934">
    <property type="entry name" value="60S RIBOSOMAL PROTEIN L18"/>
    <property type="match status" value="1"/>
</dbReference>
<evidence type="ECO:0000313" key="7">
    <source>
        <dbReference type="Proteomes" id="UP000288215"/>
    </source>
</evidence>
<dbReference type="InterPro" id="IPR036227">
    <property type="entry name" value="Ribosomal_uL15/eL18_sf"/>
</dbReference>
<evidence type="ECO:0000313" key="6">
    <source>
        <dbReference type="EMBL" id="RWX73547.1"/>
    </source>
</evidence>
<evidence type="ECO:0000256" key="2">
    <source>
        <dbReference type="ARBA" id="ARBA00022980"/>
    </source>
</evidence>
<dbReference type="GO" id="GO:0003735">
    <property type="term" value="F:structural constituent of ribosome"/>
    <property type="evidence" value="ECO:0007669"/>
    <property type="project" value="InterPro"/>
</dbReference>
<proteinExistence type="inferred from homology"/>
<dbReference type="SUPFAM" id="SSF52080">
    <property type="entry name" value="Ribosomal proteins L15p and L18e"/>
    <property type="match status" value="1"/>
</dbReference>